<evidence type="ECO:0000256" key="5">
    <source>
        <dbReference type="SAM" id="MobiDB-lite"/>
    </source>
</evidence>
<gene>
    <name evidence="8" type="ORF">HU200_025768</name>
</gene>
<dbReference type="Pfam" id="PF03015">
    <property type="entry name" value="Sterile"/>
    <property type="match status" value="1"/>
</dbReference>
<comment type="similarity">
    <text evidence="1 4">Belongs to the fatty acyl-CoA reductase family.</text>
</comment>
<dbReference type="InterPro" id="IPR033640">
    <property type="entry name" value="FAR_C"/>
</dbReference>
<dbReference type="AlphaFoldDB" id="A0A835C8D1"/>
<dbReference type="InterPro" id="IPR013120">
    <property type="entry name" value="FAR_NAD-bd"/>
</dbReference>
<feature type="domain" description="Thioester reductase (TE)" evidence="7">
    <location>
        <begin position="107"/>
        <end position="196"/>
    </location>
</feature>
<dbReference type="GO" id="GO:0102965">
    <property type="term" value="F:alcohol-forming long-chain fatty acyl-CoA reductase activity"/>
    <property type="evidence" value="ECO:0007669"/>
    <property type="project" value="UniProtKB-EC"/>
</dbReference>
<dbReference type="OrthoDB" id="429813at2759"/>
<organism evidence="8 9">
    <name type="scientific">Digitaria exilis</name>
    <dbReference type="NCBI Taxonomy" id="1010633"/>
    <lineage>
        <taxon>Eukaryota</taxon>
        <taxon>Viridiplantae</taxon>
        <taxon>Streptophyta</taxon>
        <taxon>Embryophyta</taxon>
        <taxon>Tracheophyta</taxon>
        <taxon>Spermatophyta</taxon>
        <taxon>Magnoliopsida</taxon>
        <taxon>Liliopsida</taxon>
        <taxon>Poales</taxon>
        <taxon>Poaceae</taxon>
        <taxon>PACMAD clade</taxon>
        <taxon>Panicoideae</taxon>
        <taxon>Panicodae</taxon>
        <taxon>Paniceae</taxon>
        <taxon>Anthephorinae</taxon>
        <taxon>Digitaria</taxon>
    </lineage>
</organism>
<dbReference type="InterPro" id="IPR026055">
    <property type="entry name" value="FAR"/>
</dbReference>
<dbReference type="PANTHER" id="PTHR11011">
    <property type="entry name" value="MALE STERILITY PROTEIN 2-RELATED"/>
    <property type="match status" value="1"/>
</dbReference>
<evidence type="ECO:0000259" key="6">
    <source>
        <dbReference type="Pfam" id="PF03015"/>
    </source>
</evidence>
<dbReference type="EC" id="1.2.1.84" evidence="4"/>
<keyword evidence="2 4" id="KW-0444">Lipid biosynthesis</keyword>
<keyword evidence="3 4" id="KW-0443">Lipid metabolism</keyword>
<protein>
    <recommendedName>
        <fullName evidence="4">Fatty acyl-CoA reductase</fullName>
        <ecNumber evidence="4">1.2.1.84</ecNumber>
    </recommendedName>
</protein>
<dbReference type="Proteomes" id="UP000636709">
    <property type="component" value="Unassembled WGS sequence"/>
</dbReference>
<dbReference type="PANTHER" id="PTHR11011:SF45">
    <property type="entry name" value="FATTY ACYL-COA REDUCTASE CG8306-RELATED"/>
    <property type="match status" value="1"/>
</dbReference>
<comment type="function">
    <text evidence="4">Catalyzes the reduction of fatty acyl-CoA to fatty alcohols.</text>
</comment>
<evidence type="ECO:0000313" key="9">
    <source>
        <dbReference type="Proteomes" id="UP000636709"/>
    </source>
</evidence>
<dbReference type="GO" id="GO:0035336">
    <property type="term" value="P:long-chain fatty-acyl-CoA metabolic process"/>
    <property type="evidence" value="ECO:0007669"/>
    <property type="project" value="TreeGrafter"/>
</dbReference>
<feature type="region of interest" description="Disordered" evidence="5">
    <location>
        <begin position="380"/>
        <end position="409"/>
    </location>
</feature>
<comment type="caution">
    <text evidence="8">The sequence shown here is derived from an EMBL/GenBank/DDBJ whole genome shotgun (WGS) entry which is preliminary data.</text>
</comment>
<evidence type="ECO:0000256" key="4">
    <source>
        <dbReference type="RuleBase" id="RU363097"/>
    </source>
</evidence>
<evidence type="ECO:0000256" key="1">
    <source>
        <dbReference type="ARBA" id="ARBA00005928"/>
    </source>
</evidence>
<dbReference type="GO" id="GO:0080019">
    <property type="term" value="F:alcohol-forming very long-chain fatty acyl-CoA reductase activity"/>
    <property type="evidence" value="ECO:0007669"/>
    <property type="project" value="InterPro"/>
</dbReference>
<keyword evidence="4" id="KW-0560">Oxidoreductase</keyword>
<reference evidence="8" key="1">
    <citation type="submission" date="2020-07" db="EMBL/GenBank/DDBJ databases">
        <title>Genome sequence and genetic diversity analysis of an under-domesticated orphan crop, white fonio (Digitaria exilis).</title>
        <authorList>
            <person name="Bennetzen J.L."/>
            <person name="Chen S."/>
            <person name="Ma X."/>
            <person name="Wang X."/>
            <person name="Yssel A.E.J."/>
            <person name="Chaluvadi S.R."/>
            <person name="Johnson M."/>
            <person name="Gangashetty P."/>
            <person name="Hamidou F."/>
            <person name="Sanogo M.D."/>
            <person name="Zwaenepoel A."/>
            <person name="Wallace J."/>
            <person name="Van De Peer Y."/>
            <person name="Van Deynze A."/>
        </authorList>
    </citation>
    <scope>NUCLEOTIDE SEQUENCE</scope>
    <source>
        <tissue evidence="8">Leaves</tissue>
    </source>
</reference>
<sequence>MGSSCVNLSRAVVLPAGGAARRVSSSVRQRRRAAAPVVVAVRYCRGGTVLVAPWRGARPELARGRRRRSLQAHGIGGDAGPMSPPESRRRIGSRSSSAPRTSSSPAAPGFLAKVLIEKILRTNPDVGKIYVLIKARTADAALRRLHNEVVDTELFRCLQEIHGKDYSSFIATKLVPVVGDVREANIGIAPELADEIGRTESKHEVLFCLNCVLFVFGRAKLHGWQDTYVFTKAMGEDGHQTACEGRYPWSTSGPASLRALGETPSGLDGREQSAATWWVNATLASMAYHGGGGVIAGPGMHVYHVSSSSDGEPLVFGDLSRFLFQHFTKLAPTATARGSPSLCHRCVSSTAWISFASYVRDGRAASGRAPGHPLLRLRPRATSPEQRLISRQRRSTSAPSPWSRRSTWAASTSPHLLRGRFDNGNTEALFAAMSPAERRAFHFDVRSVDWTDYITNVHIPGLRKHVRKAGRRRQPAARQHLRVTSPAGEGMRDGRVQCLAGPRLFFCAPRAMMTHDHSDPDRFM</sequence>
<dbReference type="Gene3D" id="3.40.50.720">
    <property type="entry name" value="NAD(P)-binding Rossmann-like Domain"/>
    <property type="match status" value="1"/>
</dbReference>
<feature type="compositionally biased region" description="Low complexity" evidence="5">
    <location>
        <begin position="93"/>
        <end position="105"/>
    </location>
</feature>
<evidence type="ECO:0000256" key="3">
    <source>
        <dbReference type="ARBA" id="ARBA00023098"/>
    </source>
</evidence>
<accession>A0A835C8D1</accession>
<evidence type="ECO:0000259" key="7">
    <source>
        <dbReference type="Pfam" id="PF07993"/>
    </source>
</evidence>
<feature type="region of interest" description="Disordered" evidence="5">
    <location>
        <begin position="62"/>
        <end position="105"/>
    </location>
</feature>
<proteinExistence type="inferred from homology"/>
<keyword evidence="9" id="KW-1185">Reference proteome</keyword>
<dbReference type="EMBL" id="JACEFO010001714">
    <property type="protein sequence ID" value="KAF8717582.1"/>
    <property type="molecule type" value="Genomic_DNA"/>
</dbReference>
<comment type="catalytic activity">
    <reaction evidence="4">
        <text>a long-chain fatty acyl-CoA + 2 NADPH + 2 H(+) = a long-chain primary fatty alcohol + 2 NADP(+) + CoA</text>
        <dbReference type="Rhea" id="RHEA:52716"/>
        <dbReference type="ChEBI" id="CHEBI:15378"/>
        <dbReference type="ChEBI" id="CHEBI:57287"/>
        <dbReference type="ChEBI" id="CHEBI:57783"/>
        <dbReference type="ChEBI" id="CHEBI:58349"/>
        <dbReference type="ChEBI" id="CHEBI:77396"/>
        <dbReference type="ChEBI" id="CHEBI:83139"/>
        <dbReference type="EC" id="1.2.1.84"/>
    </reaction>
</comment>
<feature type="compositionally biased region" description="Polar residues" evidence="5">
    <location>
        <begin position="395"/>
        <end position="409"/>
    </location>
</feature>
<dbReference type="Pfam" id="PF07993">
    <property type="entry name" value="NAD_binding_4"/>
    <property type="match status" value="1"/>
</dbReference>
<keyword evidence="4" id="KW-0521">NADP</keyword>
<evidence type="ECO:0000256" key="2">
    <source>
        <dbReference type="ARBA" id="ARBA00022516"/>
    </source>
</evidence>
<name>A0A835C8D1_9POAL</name>
<dbReference type="GO" id="GO:0010345">
    <property type="term" value="P:suberin biosynthetic process"/>
    <property type="evidence" value="ECO:0007669"/>
    <property type="project" value="TreeGrafter"/>
</dbReference>
<evidence type="ECO:0000313" key="8">
    <source>
        <dbReference type="EMBL" id="KAF8717582.1"/>
    </source>
</evidence>
<feature type="domain" description="Fatty acyl-CoA reductase C-terminal" evidence="6">
    <location>
        <begin position="419"/>
        <end position="468"/>
    </location>
</feature>
<dbReference type="CDD" id="cd09071">
    <property type="entry name" value="FAR_C"/>
    <property type="match status" value="1"/>
</dbReference>